<reference evidence="3" key="1">
    <citation type="submission" date="2022-08" db="EMBL/GenBank/DDBJ databases">
        <title>A Global Phylogenomic Analysis of the Shiitake Genus Lentinula.</title>
        <authorList>
            <consortium name="DOE Joint Genome Institute"/>
            <person name="Sierra-Patev S."/>
            <person name="Min B."/>
            <person name="Naranjo-Ortiz M."/>
            <person name="Looney B."/>
            <person name="Konkel Z."/>
            <person name="Slot J.C."/>
            <person name="Sakamoto Y."/>
            <person name="Steenwyk J.L."/>
            <person name="Rokas A."/>
            <person name="Carro J."/>
            <person name="Camarero S."/>
            <person name="Ferreira P."/>
            <person name="Molpeceres G."/>
            <person name="Ruiz-Duenas F.J."/>
            <person name="Serrano A."/>
            <person name="Henrissat B."/>
            <person name="Drula E."/>
            <person name="Hughes K.W."/>
            <person name="Mata J.L."/>
            <person name="Ishikawa N.K."/>
            <person name="Vargas-Isla R."/>
            <person name="Ushijima S."/>
            <person name="Smith C.A."/>
            <person name="Ahrendt S."/>
            <person name="Andreopoulos W."/>
            <person name="He G."/>
            <person name="Labutti K."/>
            <person name="Lipzen A."/>
            <person name="Ng V."/>
            <person name="Riley R."/>
            <person name="Sandor L."/>
            <person name="Barry K."/>
            <person name="Martinez A.T."/>
            <person name="Xiao Y."/>
            <person name="Gibbons J.G."/>
            <person name="Terashima K."/>
            <person name="Grigoriev I.V."/>
            <person name="Hibbett D.S."/>
        </authorList>
    </citation>
    <scope>NUCLEOTIDE SEQUENCE</scope>
    <source>
        <strain evidence="3">JLM2183</strain>
    </source>
</reference>
<evidence type="ECO:0000256" key="1">
    <source>
        <dbReference type="SAM" id="MobiDB-lite"/>
    </source>
</evidence>
<feature type="region of interest" description="Disordered" evidence="1">
    <location>
        <begin position="436"/>
        <end position="531"/>
    </location>
</feature>
<feature type="region of interest" description="Disordered" evidence="1">
    <location>
        <begin position="280"/>
        <end position="332"/>
    </location>
</feature>
<feature type="compositionally biased region" description="Polar residues" evidence="1">
    <location>
        <begin position="323"/>
        <end position="332"/>
    </location>
</feature>
<protein>
    <recommendedName>
        <fullName evidence="5">REJ domain-containing protein</fullName>
    </recommendedName>
</protein>
<name>A0A9W9ANZ8_9AGAR</name>
<keyword evidence="4" id="KW-1185">Reference proteome</keyword>
<dbReference type="OrthoDB" id="3256702at2759"/>
<accession>A0A9W9ANZ8</accession>
<keyword evidence="2" id="KW-1133">Transmembrane helix</keyword>
<feature type="region of interest" description="Disordered" evidence="1">
    <location>
        <begin position="362"/>
        <end position="423"/>
    </location>
</feature>
<evidence type="ECO:0008006" key="5">
    <source>
        <dbReference type="Google" id="ProtNLM"/>
    </source>
</evidence>
<feature type="compositionally biased region" description="Low complexity" evidence="1">
    <location>
        <begin position="393"/>
        <end position="408"/>
    </location>
</feature>
<dbReference type="AlphaFoldDB" id="A0A9W9ANZ8"/>
<dbReference type="Proteomes" id="UP001150266">
    <property type="component" value="Unassembled WGS sequence"/>
</dbReference>
<feature type="compositionally biased region" description="Basic and acidic residues" evidence="1">
    <location>
        <begin position="444"/>
        <end position="461"/>
    </location>
</feature>
<evidence type="ECO:0000313" key="3">
    <source>
        <dbReference type="EMBL" id="KAJ4486087.1"/>
    </source>
</evidence>
<feature type="compositionally biased region" description="Low complexity" evidence="1">
    <location>
        <begin position="481"/>
        <end position="496"/>
    </location>
</feature>
<feature type="region of interest" description="Disordered" evidence="1">
    <location>
        <begin position="1"/>
        <end position="222"/>
    </location>
</feature>
<dbReference type="EMBL" id="JAOTPV010000003">
    <property type="protein sequence ID" value="KAJ4486087.1"/>
    <property type="molecule type" value="Genomic_DNA"/>
</dbReference>
<keyword evidence="2" id="KW-0472">Membrane</keyword>
<proteinExistence type="predicted"/>
<evidence type="ECO:0000256" key="2">
    <source>
        <dbReference type="SAM" id="Phobius"/>
    </source>
</evidence>
<keyword evidence="2" id="KW-0812">Transmembrane</keyword>
<feature type="transmembrane region" description="Helical" evidence="2">
    <location>
        <begin position="227"/>
        <end position="250"/>
    </location>
</feature>
<sequence length="605" mass="60718">MGLGLRQNPTTSITSPTTDTVSSTSTATSATLETSSSPIEAATTSTASTESSTSGSSSLPDSSTSAVTTSSDSSTPALTSTSDSLTSTVTSSSDSFSATSTVTSMSSSQPASSGSSQESNATSSSTSTSISSSTTSDSSTTSSTSGSTSTTSSSTTSTTSTSTTTSSTTTSTTSSSSTSDTTTSTSTSSTSSTSSSSTQTSTTTSDTTTTASTTSPPSPTFLQNTPAVAGVSVLVGLAATSIIIFLAFYIRRRRRRARIEHDTAVSATLAAAGFTRRALDDDLDDAPGSTATGRYRDSDGDPFGGNRSMSHSAGSGGVLEMGQRSSSHLSGRNSAYSANAVNAGNGFNPYTEFGYAVPMGAPSSPTGHPPSSYVPPGATSGPGYIPVANGERGSPVPGHSPGPSIGGSAALGEKGHGHNASAGSYEPLLGTWWASQGQTQSESVTKDEPSAAAEGKPEGSHESQNGAPIPPPRNPRRLIDSPAEPGSSSPLPSGAGHQSTPSEDLLGLGALSGGSWGVQGKTTEANDDASSFHSNLDDAGIGKVYSGTTRITHSASGEEVSSVLEMQLTWIANGVLGVAWIHKSRRLLRPTFRCSGCKKKNRQTP</sequence>
<feature type="compositionally biased region" description="Low complexity" evidence="1">
    <location>
        <begin position="10"/>
        <end position="215"/>
    </location>
</feature>
<gene>
    <name evidence="3" type="ORF">J3R30DRAFT_1452341</name>
</gene>
<comment type="caution">
    <text evidence="3">The sequence shown here is derived from an EMBL/GenBank/DDBJ whole genome shotgun (WGS) entry which is preliminary data.</text>
</comment>
<evidence type="ECO:0000313" key="4">
    <source>
        <dbReference type="Proteomes" id="UP001150266"/>
    </source>
</evidence>
<organism evidence="3 4">
    <name type="scientific">Lentinula aciculospora</name>
    <dbReference type="NCBI Taxonomy" id="153920"/>
    <lineage>
        <taxon>Eukaryota</taxon>
        <taxon>Fungi</taxon>
        <taxon>Dikarya</taxon>
        <taxon>Basidiomycota</taxon>
        <taxon>Agaricomycotina</taxon>
        <taxon>Agaricomycetes</taxon>
        <taxon>Agaricomycetidae</taxon>
        <taxon>Agaricales</taxon>
        <taxon>Marasmiineae</taxon>
        <taxon>Omphalotaceae</taxon>
        <taxon>Lentinula</taxon>
    </lineage>
</organism>
<feature type="compositionally biased region" description="Polar residues" evidence="1">
    <location>
        <begin position="520"/>
        <end position="531"/>
    </location>
</feature>